<evidence type="ECO:0000313" key="2">
    <source>
        <dbReference type="EMBL" id="VDP82265.1"/>
    </source>
</evidence>
<accession>A0A183ALQ1</accession>
<dbReference type="Proteomes" id="UP000272942">
    <property type="component" value="Unassembled WGS sequence"/>
</dbReference>
<sequence length="103" mass="11505">MVVRVGQHHLPPLSMPKPIWSRTARYALSPALRRATVFPPSGAHQSPLPDSSGSEDEEMQTVYQPEIPASTRNLVFAAIIFDEFCHELAALCYNHSLDRSLFT</sequence>
<evidence type="ECO:0000313" key="3">
    <source>
        <dbReference type="Proteomes" id="UP000272942"/>
    </source>
</evidence>
<protein>
    <submittedName>
        <fullName evidence="2 4">Uncharacterized protein</fullName>
    </submittedName>
</protein>
<evidence type="ECO:0000256" key="1">
    <source>
        <dbReference type="SAM" id="MobiDB-lite"/>
    </source>
</evidence>
<keyword evidence="3" id="KW-1185">Reference proteome</keyword>
<dbReference type="WBParaSite" id="ECPE_0000790501-mRNA-1">
    <property type="protein sequence ID" value="ECPE_0000790501-mRNA-1"/>
    <property type="gene ID" value="ECPE_0000790501"/>
</dbReference>
<name>A0A183ALQ1_9TREM</name>
<reference evidence="2 3" key="2">
    <citation type="submission" date="2018-11" db="EMBL/GenBank/DDBJ databases">
        <authorList>
            <consortium name="Pathogen Informatics"/>
        </authorList>
    </citation>
    <scope>NUCLEOTIDE SEQUENCE [LARGE SCALE GENOMIC DNA]</scope>
    <source>
        <strain evidence="2 3">Egypt</strain>
    </source>
</reference>
<organism evidence="4">
    <name type="scientific">Echinostoma caproni</name>
    <dbReference type="NCBI Taxonomy" id="27848"/>
    <lineage>
        <taxon>Eukaryota</taxon>
        <taxon>Metazoa</taxon>
        <taxon>Spiralia</taxon>
        <taxon>Lophotrochozoa</taxon>
        <taxon>Platyhelminthes</taxon>
        <taxon>Trematoda</taxon>
        <taxon>Digenea</taxon>
        <taxon>Plagiorchiida</taxon>
        <taxon>Echinostomata</taxon>
        <taxon>Echinostomatoidea</taxon>
        <taxon>Echinostomatidae</taxon>
        <taxon>Echinostoma</taxon>
    </lineage>
</organism>
<dbReference type="EMBL" id="UZAN01045226">
    <property type="protein sequence ID" value="VDP82265.1"/>
    <property type="molecule type" value="Genomic_DNA"/>
</dbReference>
<evidence type="ECO:0000313" key="4">
    <source>
        <dbReference type="WBParaSite" id="ECPE_0000790501-mRNA-1"/>
    </source>
</evidence>
<dbReference type="Pfam" id="PF19311">
    <property type="entry name" value="KELAA"/>
    <property type="match status" value="1"/>
</dbReference>
<dbReference type="OrthoDB" id="6287422at2759"/>
<feature type="region of interest" description="Disordered" evidence="1">
    <location>
        <begin position="37"/>
        <end position="61"/>
    </location>
</feature>
<dbReference type="AlphaFoldDB" id="A0A183ALQ1"/>
<proteinExistence type="predicted"/>
<dbReference type="InterPro" id="IPR045668">
    <property type="entry name" value="FHIP_KELAA_motif"/>
</dbReference>
<reference evidence="4" key="1">
    <citation type="submission" date="2016-06" db="UniProtKB">
        <authorList>
            <consortium name="WormBaseParasite"/>
        </authorList>
    </citation>
    <scope>IDENTIFICATION</scope>
</reference>
<gene>
    <name evidence="2" type="ORF">ECPE_LOCUS7886</name>
</gene>